<dbReference type="PANTHER" id="PTHR45628">
    <property type="entry name" value="VOLTAGE-DEPENDENT CALCIUM CHANNEL TYPE A SUBUNIT ALPHA-1"/>
    <property type="match status" value="1"/>
</dbReference>
<evidence type="ECO:0000256" key="10">
    <source>
        <dbReference type="ARBA" id="ARBA00023136"/>
    </source>
</evidence>
<evidence type="ECO:0000256" key="2">
    <source>
        <dbReference type="ARBA" id="ARBA00022448"/>
    </source>
</evidence>
<keyword evidence="10 12" id="KW-0472">Membrane</keyword>
<evidence type="ECO:0000256" key="3">
    <source>
        <dbReference type="ARBA" id="ARBA00022568"/>
    </source>
</evidence>
<dbReference type="GO" id="GO:0098703">
    <property type="term" value="P:calcium ion import across plasma membrane"/>
    <property type="evidence" value="ECO:0007669"/>
    <property type="project" value="TreeGrafter"/>
</dbReference>
<dbReference type="GO" id="GO:0005891">
    <property type="term" value="C:voltage-gated calcium channel complex"/>
    <property type="evidence" value="ECO:0007669"/>
    <property type="project" value="TreeGrafter"/>
</dbReference>
<dbReference type="GO" id="GO:0008331">
    <property type="term" value="F:high voltage-gated calcium channel activity"/>
    <property type="evidence" value="ECO:0007669"/>
    <property type="project" value="TreeGrafter"/>
</dbReference>
<keyword evidence="3" id="KW-0109">Calcium transport</keyword>
<evidence type="ECO:0000259" key="13">
    <source>
        <dbReference type="Pfam" id="PF00520"/>
    </source>
</evidence>
<keyword evidence="8 12" id="KW-1133">Transmembrane helix</keyword>
<evidence type="ECO:0000256" key="5">
    <source>
        <dbReference type="ARBA" id="ARBA00022692"/>
    </source>
</evidence>
<evidence type="ECO:0000256" key="7">
    <source>
        <dbReference type="ARBA" id="ARBA00022882"/>
    </source>
</evidence>
<dbReference type="EMBL" id="OA883343">
    <property type="protein sequence ID" value="CAD7278653.1"/>
    <property type="molecule type" value="Genomic_DNA"/>
</dbReference>
<protein>
    <recommendedName>
        <fullName evidence="13">Ion transport domain-containing protein</fullName>
    </recommendedName>
</protein>
<name>A0A7R9GFG0_9CRUS</name>
<evidence type="ECO:0000256" key="11">
    <source>
        <dbReference type="ARBA" id="ARBA00023303"/>
    </source>
</evidence>
<keyword evidence="6" id="KW-0106">Calcium</keyword>
<proteinExistence type="predicted"/>
<dbReference type="AlphaFoldDB" id="A0A7R9GFG0"/>
<feature type="domain" description="Ion transport" evidence="13">
    <location>
        <begin position="1"/>
        <end position="122"/>
    </location>
</feature>
<accession>A0A7R9GFG0</accession>
<comment type="subcellular location">
    <subcellularLocation>
        <location evidence="1">Membrane</location>
        <topology evidence="1">Multi-pass membrane protein</topology>
    </subcellularLocation>
</comment>
<evidence type="ECO:0000256" key="6">
    <source>
        <dbReference type="ARBA" id="ARBA00022837"/>
    </source>
</evidence>
<keyword evidence="7" id="KW-0851">Voltage-gated channel</keyword>
<gene>
    <name evidence="14" type="ORF">NMOB1V02_LOCUS6351</name>
</gene>
<evidence type="ECO:0000256" key="4">
    <source>
        <dbReference type="ARBA" id="ARBA00022673"/>
    </source>
</evidence>
<dbReference type="InterPro" id="IPR050599">
    <property type="entry name" value="VDCC_alpha-1_subunit"/>
</dbReference>
<evidence type="ECO:0000256" key="1">
    <source>
        <dbReference type="ARBA" id="ARBA00004141"/>
    </source>
</evidence>
<evidence type="ECO:0000313" key="14">
    <source>
        <dbReference type="EMBL" id="CAD7278653.1"/>
    </source>
</evidence>
<evidence type="ECO:0000313" key="15">
    <source>
        <dbReference type="Proteomes" id="UP000678499"/>
    </source>
</evidence>
<keyword evidence="11" id="KW-0407">Ion channel</keyword>
<feature type="transmembrane region" description="Helical" evidence="12">
    <location>
        <begin position="12"/>
        <end position="32"/>
    </location>
</feature>
<sequence>LQIVLNSILKAMVPLLHIALLVLFVIIIYAIIGLELFSGNLHQTCFNNSTGEMMDTPNPCGMKGYDCSEMNTNTSEEVWVCREYWDGPNFGITNFDNFGLAMLTVFQCITMEGWTDVLYYLISWFHWPEPFADPGRDRKHLAVDLLRVHGNPGGVFRYEPYSRCPQWVSGQCFLHSLSVDMIHSLSSASFVVVIVVMPPPLKRPQPTDPEIAGMGPTRFEIESSTVREVHKCHPMIYDTRLVQFLEPVGQSEVLPEFGEPGP</sequence>
<evidence type="ECO:0000256" key="8">
    <source>
        <dbReference type="ARBA" id="ARBA00022989"/>
    </source>
</evidence>
<organism evidence="14">
    <name type="scientific">Notodromas monacha</name>
    <dbReference type="NCBI Taxonomy" id="399045"/>
    <lineage>
        <taxon>Eukaryota</taxon>
        <taxon>Metazoa</taxon>
        <taxon>Ecdysozoa</taxon>
        <taxon>Arthropoda</taxon>
        <taxon>Crustacea</taxon>
        <taxon>Oligostraca</taxon>
        <taxon>Ostracoda</taxon>
        <taxon>Podocopa</taxon>
        <taxon>Podocopida</taxon>
        <taxon>Cypridocopina</taxon>
        <taxon>Cypridoidea</taxon>
        <taxon>Cyprididae</taxon>
        <taxon>Notodromas</taxon>
    </lineage>
</organism>
<dbReference type="Proteomes" id="UP000678499">
    <property type="component" value="Unassembled WGS sequence"/>
</dbReference>
<dbReference type="PANTHER" id="PTHR45628:SF1">
    <property type="entry name" value="VOLTAGE-DEPENDENT CALCIUM CHANNEL TYPE D SUBUNIT ALPHA-1"/>
    <property type="match status" value="1"/>
</dbReference>
<dbReference type="Pfam" id="PF00520">
    <property type="entry name" value="Ion_trans"/>
    <property type="match status" value="1"/>
</dbReference>
<dbReference type="InterPro" id="IPR005821">
    <property type="entry name" value="Ion_trans_dom"/>
</dbReference>
<keyword evidence="5 12" id="KW-0812">Transmembrane</keyword>
<feature type="non-terminal residue" evidence="14">
    <location>
        <position position="1"/>
    </location>
</feature>
<evidence type="ECO:0000256" key="9">
    <source>
        <dbReference type="ARBA" id="ARBA00023065"/>
    </source>
</evidence>
<dbReference type="OrthoDB" id="6366854at2759"/>
<keyword evidence="15" id="KW-1185">Reference proteome</keyword>
<keyword evidence="2" id="KW-0813">Transport</keyword>
<dbReference type="EMBL" id="CAJPEX010001306">
    <property type="protein sequence ID" value="CAG0918805.1"/>
    <property type="molecule type" value="Genomic_DNA"/>
</dbReference>
<keyword evidence="4" id="KW-0107">Calcium channel</keyword>
<keyword evidence="9" id="KW-0406">Ion transport</keyword>
<evidence type="ECO:0000256" key="12">
    <source>
        <dbReference type="SAM" id="Phobius"/>
    </source>
</evidence>
<dbReference type="SUPFAM" id="SSF81324">
    <property type="entry name" value="Voltage-gated potassium channels"/>
    <property type="match status" value="1"/>
</dbReference>
<dbReference type="Gene3D" id="1.10.287.70">
    <property type="match status" value="1"/>
</dbReference>
<reference evidence="14" key="1">
    <citation type="submission" date="2020-11" db="EMBL/GenBank/DDBJ databases">
        <authorList>
            <person name="Tran Van P."/>
        </authorList>
    </citation>
    <scope>NUCLEOTIDE SEQUENCE</scope>
</reference>